<dbReference type="PANTHER" id="PTHR30383:SF24">
    <property type="entry name" value="THIOESTERASE 1_PROTEASE 1_LYSOPHOSPHOLIPASE L1"/>
    <property type="match status" value="1"/>
</dbReference>
<dbReference type="PROSITE" id="PS51257">
    <property type="entry name" value="PROKAR_LIPOPROTEIN"/>
    <property type="match status" value="1"/>
</dbReference>
<sequence length="234" mass="24614">MKEGSSLRTFWTYGVALALVHLAAACSPATPDPQPSATPTATAATPAADGKSVVVFGDSLFAGYNLPQDKGFAPALQRALAAQGVKAAVFNAGVSGDTSAAGLQRLAFTLDGQPRKPDLVIVGLGANDMLRGLNPADTRRNLDSILAELKKREIPAMLTGMVASPNMGADYARQFNAIYPDLARQYDVPLYPFFLDGVITDRALLLPDGIHPNEKGVERITAAVVRVVAARLAK</sequence>
<accession>A0A9X2HIY3</accession>
<reference evidence="3" key="1">
    <citation type="submission" date="2022-05" db="EMBL/GenBank/DDBJ databases">
        <title>Sphingomonas sp. strain MG17 Genome sequencing and assembly.</title>
        <authorList>
            <person name="Kim I."/>
        </authorList>
    </citation>
    <scope>NUCLEOTIDE SEQUENCE</scope>
    <source>
        <strain evidence="3">MG17</strain>
    </source>
</reference>
<evidence type="ECO:0000256" key="1">
    <source>
        <dbReference type="SAM" id="SignalP"/>
    </source>
</evidence>
<dbReference type="GO" id="GO:0004622">
    <property type="term" value="F:phosphatidylcholine lysophospholipase activity"/>
    <property type="evidence" value="ECO:0007669"/>
    <property type="project" value="TreeGrafter"/>
</dbReference>
<dbReference type="PROSITE" id="PS01098">
    <property type="entry name" value="LIPASE_GDSL_SER"/>
    <property type="match status" value="1"/>
</dbReference>
<name>A0A9X2HIY3_9SPHN</name>
<feature type="chain" id="PRO_5040946890" evidence="1">
    <location>
        <begin position="32"/>
        <end position="234"/>
    </location>
</feature>
<feature type="signal peptide" evidence="1">
    <location>
        <begin position="1"/>
        <end position="31"/>
    </location>
</feature>
<comment type="caution">
    <text evidence="3">The sequence shown here is derived from an EMBL/GenBank/DDBJ whole genome shotgun (WGS) entry which is preliminary data.</text>
</comment>
<proteinExistence type="predicted"/>
<dbReference type="SUPFAM" id="SSF52266">
    <property type="entry name" value="SGNH hydrolase"/>
    <property type="match status" value="1"/>
</dbReference>
<organism evidence="3 4">
    <name type="scientific">Sphingomonas tagetis</name>
    <dbReference type="NCBI Taxonomy" id="2949092"/>
    <lineage>
        <taxon>Bacteria</taxon>
        <taxon>Pseudomonadati</taxon>
        <taxon>Pseudomonadota</taxon>
        <taxon>Alphaproteobacteria</taxon>
        <taxon>Sphingomonadales</taxon>
        <taxon>Sphingomonadaceae</taxon>
        <taxon>Sphingomonas</taxon>
    </lineage>
</organism>
<evidence type="ECO:0000313" key="3">
    <source>
        <dbReference type="EMBL" id="MCP3728824.1"/>
    </source>
</evidence>
<dbReference type="Proteomes" id="UP001139451">
    <property type="component" value="Unassembled WGS sequence"/>
</dbReference>
<dbReference type="EMBL" id="JAMLDX010000001">
    <property type="protein sequence ID" value="MCP3728824.1"/>
    <property type="molecule type" value="Genomic_DNA"/>
</dbReference>
<dbReference type="Pfam" id="PF13472">
    <property type="entry name" value="Lipase_GDSL_2"/>
    <property type="match status" value="1"/>
</dbReference>
<dbReference type="RefSeq" id="WP_254290752.1">
    <property type="nucleotide sequence ID" value="NZ_JAMLDX010000001.1"/>
</dbReference>
<dbReference type="GO" id="GO:0006629">
    <property type="term" value="P:lipid metabolic process"/>
    <property type="evidence" value="ECO:0007669"/>
    <property type="project" value="InterPro"/>
</dbReference>
<dbReference type="CDD" id="cd01822">
    <property type="entry name" value="Lysophospholipase_L1_like"/>
    <property type="match status" value="1"/>
</dbReference>
<dbReference type="InterPro" id="IPR013830">
    <property type="entry name" value="SGNH_hydro"/>
</dbReference>
<dbReference type="InterPro" id="IPR036514">
    <property type="entry name" value="SGNH_hydro_sf"/>
</dbReference>
<dbReference type="PANTHER" id="PTHR30383">
    <property type="entry name" value="THIOESTERASE 1/PROTEASE 1/LYSOPHOSPHOLIPASE L1"/>
    <property type="match status" value="1"/>
</dbReference>
<evidence type="ECO:0000313" key="4">
    <source>
        <dbReference type="Proteomes" id="UP001139451"/>
    </source>
</evidence>
<dbReference type="AlphaFoldDB" id="A0A9X2HIY3"/>
<gene>
    <name evidence="3" type="ORF">M9978_00125</name>
</gene>
<protein>
    <submittedName>
        <fullName evidence="3">Arylesterase</fullName>
    </submittedName>
</protein>
<keyword evidence="1" id="KW-0732">Signal</keyword>
<dbReference type="Gene3D" id="3.40.50.1110">
    <property type="entry name" value="SGNH hydrolase"/>
    <property type="match status" value="1"/>
</dbReference>
<dbReference type="InterPro" id="IPR051532">
    <property type="entry name" value="Ester_Hydrolysis_Enzymes"/>
</dbReference>
<dbReference type="InterPro" id="IPR008265">
    <property type="entry name" value="Lipase_GDSL_AS"/>
</dbReference>
<evidence type="ECO:0000259" key="2">
    <source>
        <dbReference type="Pfam" id="PF13472"/>
    </source>
</evidence>
<keyword evidence="4" id="KW-1185">Reference proteome</keyword>
<feature type="domain" description="SGNH hydrolase-type esterase" evidence="2">
    <location>
        <begin position="55"/>
        <end position="218"/>
    </location>
</feature>